<proteinExistence type="predicted"/>
<evidence type="ECO:0000313" key="1">
    <source>
        <dbReference type="EMBL" id="KAK1751301.1"/>
    </source>
</evidence>
<dbReference type="EMBL" id="MU839842">
    <property type="protein sequence ID" value="KAK1751301.1"/>
    <property type="molecule type" value="Genomic_DNA"/>
</dbReference>
<name>A0AAJ0F1J7_9PEZI</name>
<evidence type="ECO:0000313" key="2">
    <source>
        <dbReference type="Proteomes" id="UP001239445"/>
    </source>
</evidence>
<accession>A0AAJ0F1J7</accession>
<gene>
    <name evidence="1" type="ORF">QBC47DRAFT_391597</name>
</gene>
<dbReference type="Proteomes" id="UP001239445">
    <property type="component" value="Unassembled WGS sequence"/>
</dbReference>
<keyword evidence="2" id="KW-1185">Reference proteome</keyword>
<dbReference type="AlphaFoldDB" id="A0AAJ0F1J7"/>
<protein>
    <submittedName>
        <fullName evidence="1">Uncharacterized protein</fullName>
    </submittedName>
</protein>
<reference evidence="1" key="1">
    <citation type="submission" date="2023-06" db="EMBL/GenBank/DDBJ databases">
        <title>Genome-scale phylogeny and comparative genomics of the fungal order Sordariales.</title>
        <authorList>
            <consortium name="Lawrence Berkeley National Laboratory"/>
            <person name="Hensen N."/>
            <person name="Bonometti L."/>
            <person name="Westerberg I."/>
            <person name="Brannstrom I.O."/>
            <person name="Guillou S."/>
            <person name="Cros-Aarteil S."/>
            <person name="Calhoun S."/>
            <person name="Haridas S."/>
            <person name="Kuo A."/>
            <person name="Mondo S."/>
            <person name="Pangilinan J."/>
            <person name="Riley R."/>
            <person name="Labutti K."/>
            <person name="Andreopoulos B."/>
            <person name="Lipzen A."/>
            <person name="Chen C."/>
            <person name="Yanf M."/>
            <person name="Daum C."/>
            <person name="Ng V."/>
            <person name="Clum A."/>
            <person name="Steindorff A."/>
            <person name="Ohm R."/>
            <person name="Martin F."/>
            <person name="Silar P."/>
            <person name="Natvig D."/>
            <person name="Lalanne C."/>
            <person name="Gautier V."/>
            <person name="Ament-Velasquez S.L."/>
            <person name="Kruys A."/>
            <person name="Hutchinson M.I."/>
            <person name="Powell A.J."/>
            <person name="Barry K."/>
            <person name="Miller A.N."/>
            <person name="Grigoriev I.V."/>
            <person name="Debuchy R."/>
            <person name="Gladieux P."/>
            <person name="Thoren M.H."/>
            <person name="Johannesson H."/>
        </authorList>
    </citation>
    <scope>NUCLEOTIDE SEQUENCE</scope>
    <source>
        <strain evidence="1">PSN4</strain>
    </source>
</reference>
<comment type="caution">
    <text evidence="1">The sequence shown here is derived from an EMBL/GenBank/DDBJ whole genome shotgun (WGS) entry which is preliminary data.</text>
</comment>
<organism evidence="1 2">
    <name type="scientific">Echria macrotheca</name>
    <dbReference type="NCBI Taxonomy" id="438768"/>
    <lineage>
        <taxon>Eukaryota</taxon>
        <taxon>Fungi</taxon>
        <taxon>Dikarya</taxon>
        <taxon>Ascomycota</taxon>
        <taxon>Pezizomycotina</taxon>
        <taxon>Sordariomycetes</taxon>
        <taxon>Sordariomycetidae</taxon>
        <taxon>Sordariales</taxon>
        <taxon>Schizotheciaceae</taxon>
        <taxon>Echria</taxon>
    </lineage>
</organism>
<sequence length="237" mass="25998">MYVLHALPLAARKITPTNLVLPDTSELVNIILSCTTQLPRFISVRAENPLGGGTSFAHTIRHTSMALEGWAPTWASLLEPTGASVQQPLATFRPLPPITNRKEREWGGLAKSSPLPFILLDAPAILPDTYDHSQPVIYRLYVKSARDHGVAADVAGEFQPFHVYVVVADFLSVGGAWRDRRRLRCRFLRLVDGSDKRMMAAPGCYKVSPCQQALTPTALVGTINTRHKPRQPGTLAG</sequence>